<dbReference type="InterPro" id="IPR015424">
    <property type="entry name" value="PyrdxlP-dep_Trfase"/>
</dbReference>
<dbReference type="Pfam" id="PF00266">
    <property type="entry name" value="Aminotran_5"/>
    <property type="match status" value="1"/>
</dbReference>
<dbReference type="RefSeq" id="WP_154812230.1">
    <property type="nucleotide sequence ID" value="NZ_SCHC01000119.1"/>
</dbReference>
<comment type="caution">
    <text evidence="4">The sequence shown here is derived from an EMBL/GenBank/DDBJ whole genome shotgun (WGS) entry which is preliminary data.</text>
</comment>
<feature type="non-terminal residue" evidence="4">
    <location>
        <position position="180"/>
    </location>
</feature>
<dbReference type="PANTHER" id="PTHR21152">
    <property type="entry name" value="AMINOTRANSFERASE CLASS V"/>
    <property type="match status" value="1"/>
</dbReference>
<dbReference type="Gene3D" id="3.40.640.10">
    <property type="entry name" value="Type I PLP-dependent aspartate aminotransferase-like (Major domain)"/>
    <property type="match status" value="1"/>
</dbReference>
<dbReference type="PANTHER" id="PTHR21152:SF40">
    <property type="entry name" value="ALANINE--GLYOXYLATE AMINOTRANSFERASE"/>
    <property type="match status" value="1"/>
</dbReference>
<keyword evidence="2" id="KW-0663">Pyridoxal phosphate</keyword>
<feature type="domain" description="Aminotransferase class V" evidence="3">
    <location>
        <begin position="28"/>
        <end position="180"/>
    </location>
</feature>
<evidence type="ECO:0000313" key="4">
    <source>
        <dbReference type="EMBL" id="TBW74246.1"/>
    </source>
</evidence>
<evidence type="ECO:0000256" key="2">
    <source>
        <dbReference type="ARBA" id="ARBA00022898"/>
    </source>
</evidence>
<dbReference type="GO" id="GO:0019265">
    <property type="term" value="P:glycine biosynthetic process, by transamination of glyoxylate"/>
    <property type="evidence" value="ECO:0007669"/>
    <property type="project" value="TreeGrafter"/>
</dbReference>
<dbReference type="Proteomes" id="UP000291949">
    <property type="component" value="Unassembled WGS sequence"/>
</dbReference>
<accession>A0A7Z7YT52</accession>
<gene>
    <name evidence="4" type="ORF">EQ811_12995</name>
</gene>
<evidence type="ECO:0000256" key="1">
    <source>
        <dbReference type="ARBA" id="ARBA00001933"/>
    </source>
</evidence>
<dbReference type="EMBL" id="SCHC01000119">
    <property type="protein sequence ID" value="TBW74246.1"/>
    <property type="molecule type" value="Genomic_DNA"/>
</dbReference>
<comment type="cofactor">
    <cofactor evidence="1">
        <name>pyridoxal 5'-phosphate</name>
        <dbReference type="ChEBI" id="CHEBI:597326"/>
    </cofactor>
</comment>
<sequence length="180" mass="19753">MQYYQPLLLTPGPTPVPEQILSAVQLPMVGHRSTDFEEIASEAFKGLKPVFGSKNEVLILTSSGTSVLEASMLNIANPDDHIVIIVSGAFGNRFKQIAQTYYNHVHVYDVNWGEAVIVDDFITYLKQLNVPVPAVFSQFCETSTGVIHPVHQLGHALKAFDNSLYFIVDCVSCIGAVDVD</sequence>
<dbReference type="GO" id="GO:0004760">
    <property type="term" value="F:L-serine-pyruvate transaminase activity"/>
    <property type="evidence" value="ECO:0007669"/>
    <property type="project" value="TreeGrafter"/>
</dbReference>
<keyword evidence="4" id="KW-0032">Aminotransferase</keyword>
<organism evidence="4 5">
    <name type="scientific">Staphylococcus capitis</name>
    <dbReference type="NCBI Taxonomy" id="29388"/>
    <lineage>
        <taxon>Bacteria</taxon>
        <taxon>Bacillati</taxon>
        <taxon>Bacillota</taxon>
        <taxon>Bacilli</taxon>
        <taxon>Bacillales</taxon>
        <taxon>Staphylococcaceae</taxon>
        <taxon>Staphylococcus</taxon>
    </lineage>
</organism>
<dbReference type="InterPro" id="IPR000192">
    <property type="entry name" value="Aminotrans_V_dom"/>
</dbReference>
<dbReference type="AlphaFoldDB" id="A0A7Z7YT52"/>
<dbReference type="InterPro" id="IPR015421">
    <property type="entry name" value="PyrdxlP-dep_Trfase_major"/>
</dbReference>
<keyword evidence="4" id="KW-0808">Transferase</keyword>
<protein>
    <submittedName>
        <fullName evidence="4">Alanine--glyoxylate aminotransferase family protein</fullName>
    </submittedName>
</protein>
<proteinExistence type="predicted"/>
<evidence type="ECO:0000313" key="5">
    <source>
        <dbReference type="Proteomes" id="UP000291949"/>
    </source>
</evidence>
<evidence type="ECO:0000259" key="3">
    <source>
        <dbReference type="Pfam" id="PF00266"/>
    </source>
</evidence>
<reference evidence="4 5" key="1">
    <citation type="journal article" date="2019" name="Sci. Transl. Med.">
        <title>Quorum sensing between bacterial species on the skin protects against epidermal injury in atopic dermatitis.</title>
        <authorList>
            <person name="Williams M.R."/>
        </authorList>
    </citation>
    <scope>NUCLEOTIDE SEQUENCE [LARGE SCALE GENOMIC DNA]</scope>
    <source>
        <strain evidence="4 5">H8</strain>
    </source>
</reference>
<name>A0A7Z7YT52_STACP</name>
<dbReference type="SUPFAM" id="SSF53383">
    <property type="entry name" value="PLP-dependent transferases"/>
    <property type="match status" value="1"/>
</dbReference>
<dbReference type="GO" id="GO:0008453">
    <property type="term" value="F:alanine-glyoxylate transaminase activity"/>
    <property type="evidence" value="ECO:0007669"/>
    <property type="project" value="TreeGrafter"/>
</dbReference>